<dbReference type="SUPFAM" id="SSF82153">
    <property type="entry name" value="FAS1 domain"/>
    <property type="match status" value="1"/>
</dbReference>
<organism evidence="1 2">
    <name type="scientific">Pedobacter caeni</name>
    <dbReference type="NCBI Taxonomy" id="288992"/>
    <lineage>
        <taxon>Bacteria</taxon>
        <taxon>Pseudomonadati</taxon>
        <taxon>Bacteroidota</taxon>
        <taxon>Sphingobacteriia</taxon>
        <taxon>Sphingobacteriales</taxon>
        <taxon>Sphingobacteriaceae</taxon>
        <taxon>Pedobacter</taxon>
    </lineage>
</organism>
<dbReference type="InterPro" id="IPR036378">
    <property type="entry name" value="FAS1_dom_sf"/>
</dbReference>
<proteinExistence type="predicted"/>
<accession>A0A1M5P8A3</accession>
<dbReference type="AlphaFoldDB" id="A0A1M5P8A3"/>
<gene>
    <name evidence="1" type="ORF">SAMN04488522_10949</name>
</gene>
<sequence length="225" mass="25596">MKNIKHLFFLPGVMAIALFMILQGCKKTDKTYYEYENKIQEFDGNALSYLQAQNGIYDSMLVVLKRLPHLEDSLKTKNLTVFAVTNKSFETAVKNLNTTRKAQNKKPISLAEADLAQLDTMMCKYLVREKFRSEDFQNYSDGAFVKSLKFGYPMHILYTKASASGLVNGGPQILTYSDPRNSIFVKFWQRSPTNAVNIATHNSIIHVVAPGHEFGFNDFTTRINK</sequence>
<dbReference type="EMBL" id="FQUQ01000009">
    <property type="protein sequence ID" value="SHG97998.1"/>
    <property type="molecule type" value="Genomic_DNA"/>
</dbReference>
<dbReference type="PROSITE" id="PS51257">
    <property type="entry name" value="PROKAR_LIPOPROTEIN"/>
    <property type="match status" value="1"/>
</dbReference>
<evidence type="ECO:0000313" key="1">
    <source>
        <dbReference type="EMBL" id="SHG97998.1"/>
    </source>
</evidence>
<protein>
    <submittedName>
        <fullName evidence="1">Fasciclin domain-containing protein</fullName>
    </submittedName>
</protein>
<dbReference type="Proteomes" id="UP000184287">
    <property type="component" value="Unassembled WGS sequence"/>
</dbReference>
<dbReference type="STRING" id="288992.SAMN04488522_10949"/>
<reference evidence="2" key="1">
    <citation type="submission" date="2016-11" db="EMBL/GenBank/DDBJ databases">
        <authorList>
            <person name="Varghese N."/>
            <person name="Submissions S."/>
        </authorList>
    </citation>
    <scope>NUCLEOTIDE SEQUENCE [LARGE SCALE GENOMIC DNA]</scope>
    <source>
        <strain evidence="2">DSM 16990</strain>
    </source>
</reference>
<dbReference type="Gene3D" id="2.30.180.10">
    <property type="entry name" value="FAS1 domain"/>
    <property type="match status" value="1"/>
</dbReference>
<evidence type="ECO:0000313" key="2">
    <source>
        <dbReference type="Proteomes" id="UP000184287"/>
    </source>
</evidence>
<name>A0A1M5P8A3_9SPHI</name>
<keyword evidence="2" id="KW-1185">Reference proteome</keyword>